<feature type="signal peptide" evidence="1">
    <location>
        <begin position="1"/>
        <end position="18"/>
    </location>
</feature>
<name>A0AA40CNI6_9PEZI</name>
<evidence type="ECO:0000313" key="3">
    <source>
        <dbReference type="Proteomes" id="UP001174936"/>
    </source>
</evidence>
<sequence>MQLSLATLLFAAAGFVSALPQNNGLVARQNQNRPVPQGQCCAAGQSLKQDTCNASNGQQGRCVPGGNNCGSALSCVAQSSLTCDNNVIERGKSLCRANFPGGGFFDGANRITNLNQATVN</sequence>
<gene>
    <name evidence="2" type="ORF">B0T16DRAFT_494787</name>
</gene>
<dbReference type="AlphaFoldDB" id="A0AA40CNI6"/>
<comment type="caution">
    <text evidence="2">The sequence shown here is derived from an EMBL/GenBank/DDBJ whole genome shotgun (WGS) entry which is preliminary data.</text>
</comment>
<accession>A0AA40CNI6</accession>
<feature type="chain" id="PRO_5041446601" evidence="1">
    <location>
        <begin position="19"/>
        <end position="120"/>
    </location>
</feature>
<evidence type="ECO:0000313" key="2">
    <source>
        <dbReference type="EMBL" id="KAK0643838.1"/>
    </source>
</evidence>
<dbReference type="EMBL" id="JAULSV010000005">
    <property type="protein sequence ID" value="KAK0643838.1"/>
    <property type="molecule type" value="Genomic_DNA"/>
</dbReference>
<keyword evidence="3" id="KW-1185">Reference proteome</keyword>
<dbReference type="Proteomes" id="UP001174936">
    <property type="component" value="Unassembled WGS sequence"/>
</dbReference>
<evidence type="ECO:0000256" key="1">
    <source>
        <dbReference type="SAM" id="SignalP"/>
    </source>
</evidence>
<proteinExistence type="predicted"/>
<keyword evidence="1" id="KW-0732">Signal</keyword>
<reference evidence="2" key="1">
    <citation type="submission" date="2023-06" db="EMBL/GenBank/DDBJ databases">
        <title>Genome-scale phylogeny and comparative genomics of the fungal order Sordariales.</title>
        <authorList>
            <consortium name="Lawrence Berkeley National Laboratory"/>
            <person name="Hensen N."/>
            <person name="Bonometti L."/>
            <person name="Westerberg I."/>
            <person name="Brannstrom I.O."/>
            <person name="Guillou S."/>
            <person name="Cros-Aarteil S."/>
            <person name="Calhoun S."/>
            <person name="Haridas S."/>
            <person name="Kuo A."/>
            <person name="Mondo S."/>
            <person name="Pangilinan J."/>
            <person name="Riley R."/>
            <person name="Labutti K."/>
            <person name="Andreopoulos B."/>
            <person name="Lipzen A."/>
            <person name="Chen C."/>
            <person name="Yanf M."/>
            <person name="Daum C."/>
            <person name="Ng V."/>
            <person name="Clum A."/>
            <person name="Steindorff A."/>
            <person name="Ohm R."/>
            <person name="Martin F."/>
            <person name="Silar P."/>
            <person name="Natvig D."/>
            <person name="Lalanne C."/>
            <person name="Gautier V."/>
            <person name="Ament-Velasquez S.L."/>
            <person name="Kruys A."/>
            <person name="Hutchinson M.I."/>
            <person name="Powell A.J."/>
            <person name="Barry K."/>
            <person name="Miller A.N."/>
            <person name="Grigoriev I.V."/>
            <person name="Debuchy R."/>
            <person name="Gladieux P."/>
            <person name="Thoren M.H."/>
            <person name="Johannesson H."/>
        </authorList>
    </citation>
    <scope>NUCLEOTIDE SEQUENCE</scope>
    <source>
        <strain evidence="2">SMH2532-1</strain>
    </source>
</reference>
<organism evidence="2 3">
    <name type="scientific">Cercophora newfieldiana</name>
    <dbReference type="NCBI Taxonomy" id="92897"/>
    <lineage>
        <taxon>Eukaryota</taxon>
        <taxon>Fungi</taxon>
        <taxon>Dikarya</taxon>
        <taxon>Ascomycota</taxon>
        <taxon>Pezizomycotina</taxon>
        <taxon>Sordariomycetes</taxon>
        <taxon>Sordariomycetidae</taxon>
        <taxon>Sordariales</taxon>
        <taxon>Lasiosphaeriaceae</taxon>
        <taxon>Cercophora</taxon>
    </lineage>
</organism>
<protein>
    <submittedName>
        <fullName evidence="2">Uncharacterized protein</fullName>
    </submittedName>
</protein>